<keyword evidence="2" id="KW-1185">Reference proteome</keyword>
<gene>
    <name evidence="1" type="ORF">FNH13_07700</name>
</gene>
<dbReference type="EMBL" id="CP041616">
    <property type="protein sequence ID" value="QDO88244.1"/>
    <property type="molecule type" value="Genomic_DNA"/>
</dbReference>
<evidence type="ECO:0000313" key="2">
    <source>
        <dbReference type="Proteomes" id="UP000315395"/>
    </source>
</evidence>
<dbReference type="Proteomes" id="UP000315395">
    <property type="component" value="Chromosome"/>
</dbReference>
<protein>
    <submittedName>
        <fullName evidence="1">Uncharacterized protein</fullName>
    </submittedName>
</protein>
<dbReference type="OrthoDB" id="4867126at2"/>
<dbReference type="RefSeq" id="WP_143782919.1">
    <property type="nucleotide sequence ID" value="NZ_CP041616.1"/>
</dbReference>
<accession>A0A516G9N8</accession>
<sequence>MGEPHAGWWRRNRWALLALLPVLALVAVAGAGRAATFWLPYQLSDEVTGEFGQATTLTDDYRDAGGEHTRTVEVTVHAVTPDPAPETNREEPVAGVELPEGTRLWEVELGFEADPDTVLQGCLIALVDAAGRVTQRETSLLHWDTGFDDCQPVDTTNPQAELFVGDEQVVSTRPPAYTRVVQLLAAEDFEPTSVRVWWEPPTYLSVPLPDGAP</sequence>
<evidence type="ECO:0000313" key="1">
    <source>
        <dbReference type="EMBL" id="QDO88244.1"/>
    </source>
</evidence>
<reference evidence="1 2" key="1">
    <citation type="submission" date="2019-07" db="EMBL/GenBank/DDBJ databases">
        <title>complete genome sequencing of Ornithinimicrobium sp. H23M54.</title>
        <authorList>
            <person name="Bae J.-W."/>
            <person name="Lee S.-Y."/>
        </authorList>
    </citation>
    <scope>NUCLEOTIDE SEQUENCE [LARGE SCALE GENOMIC DNA]</scope>
    <source>
        <strain evidence="1 2">H23M54</strain>
    </source>
</reference>
<proteinExistence type="predicted"/>
<name>A0A516G9N8_9MICO</name>
<organism evidence="1 2">
    <name type="scientific">Ornithinimicrobium ciconiae</name>
    <dbReference type="NCBI Taxonomy" id="2594265"/>
    <lineage>
        <taxon>Bacteria</taxon>
        <taxon>Bacillati</taxon>
        <taxon>Actinomycetota</taxon>
        <taxon>Actinomycetes</taxon>
        <taxon>Micrococcales</taxon>
        <taxon>Ornithinimicrobiaceae</taxon>
        <taxon>Ornithinimicrobium</taxon>
    </lineage>
</organism>
<dbReference type="KEGG" id="orz:FNH13_07700"/>
<dbReference type="AlphaFoldDB" id="A0A516G9N8"/>